<dbReference type="GO" id="GO:0005525">
    <property type="term" value="F:GTP binding"/>
    <property type="evidence" value="ECO:0007669"/>
    <property type="project" value="InterPro"/>
</dbReference>
<evidence type="ECO:0000313" key="2">
    <source>
        <dbReference type="EMBL" id="ETR74054.1"/>
    </source>
</evidence>
<feature type="domain" description="Molybdopterin-guanine dinucleotide biosynthesis protein B (MobB)" evidence="1">
    <location>
        <begin position="9"/>
        <end position="140"/>
    </location>
</feature>
<comment type="caution">
    <text evidence="2">The sequence shown here is derived from an EMBL/GenBank/DDBJ whole genome shotgun (WGS) entry which is preliminary data.</text>
</comment>
<reference evidence="3" key="1">
    <citation type="submission" date="2012-11" db="EMBL/GenBank/DDBJ databases">
        <authorList>
            <person name="Lucero-Rivera Y.E."/>
            <person name="Tovar-Ramirez D."/>
        </authorList>
    </citation>
    <scope>NUCLEOTIDE SEQUENCE [LARGE SCALE GENOMIC DNA]</scope>
    <source>
        <strain evidence="3">Araruama</strain>
    </source>
</reference>
<dbReference type="AlphaFoldDB" id="A0A1V1PH08"/>
<gene>
    <name evidence="2" type="primary">mobB</name>
    <name evidence="2" type="ORF">OMM_06556</name>
</gene>
<evidence type="ECO:0000259" key="1">
    <source>
        <dbReference type="Pfam" id="PF03205"/>
    </source>
</evidence>
<dbReference type="InterPro" id="IPR004435">
    <property type="entry name" value="MobB_dom"/>
</dbReference>
<organism evidence="2 3">
    <name type="scientific">Candidatus Magnetoglobus multicellularis str. Araruama</name>
    <dbReference type="NCBI Taxonomy" id="890399"/>
    <lineage>
        <taxon>Bacteria</taxon>
        <taxon>Pseudomonadati</taxon>
        <taxon>Thermodesulfobacteriota</taxon>
        <taxon>Desulfobacteria</taxon>
        <taxon>Desulfobacterales</taxon>
        <taxon>Desulfobacteraceae</taxon>
        <taxon>Candidatus Magnetoglobus</taxon>
    </lineage>
</organism>
<dbReference type="Proteomes" id="UP000189670">
    <property type="component" value="Unassembled WGS sequence"/>
</dbReference>
<dbReference type="CDD" id="cd03116">
    <property type="entry name" value="MobB"/>
    <property type="match status" value="1"/>
</dbReference>
<dbReference type="EMBL" id="ATBP01000024">
    <property type="protein sequence ID" value="ETR74054.1"/>
    <property type="molecule type" value="Genomic_DNA"/>
</dbReference>
<dbReference type="Pfam" id="PF03205">
    <property type="entry name" value="MobB"/>
    <property type="match status" value="1"/>
</dbReference>
<protein>
    <submittedName>
        <fullName evidence="2">Molybdopterin-guanine dinucleotide biosynthesis protein B</fullName>
    </submittedName>
</protein>
<dbReference type="InterPro" id="IPR027417">
    <property type="entry name" value="P-loop_NTPase"/>
</dbReference>
<dbReference type="GO" id="GO:0006777">
    <property type="term" value="P:Mo-molybdopterin cofactor biosynthetic process"/>
    <property type="evidence" value="ECO:0007669"/>
    <property type="project" value="InterPro"/>
</dbReference>
<dbReference type="PANTHER" id="PTHR40072">
    <property type="entry name" value="MOLYBDOPTERIN-GUANINE DINUCLEOTIDE BIOSYNTHESIS ADAPTER PROTEIN-RELATED"/>
    <property type="match status" value="1"/>
</dbReference>
<proteinExistence type="predicted"/>
<evidence type="ECO:0000313" key="3">
    <source>
        <dbReference type="Proteomes" id="UP000189670"/>
    </source>
</evidence>
<dbReference type="InterPro" id="IPR052539">
    <property type="entry name" value="MGD_biosynthesis_adapter"/>
</dbReference>
<accession>A0A1V1PH08</accession>
<dbReference type="PANTHER" id="PTHR40072:SF1">
    <property type="entry name" value="MOLYBDOPTERIN-GUANINE DINUCLEOTIDE BIOSYNTHESIS ADAPTER PROTEIN"/>
    <property type="match status" value="1"/>
</dbReference>
<name>A0A1V1PH08_9BACT</name>
<dbReference type="NCBIfam" id="TIGR00176">
    <property type="entry name" value="mobB"/>
    <property type="match status" value="1"/>
</dbReference>
<sequence length="167" mass="18678">MNSPQKPLIISFVGHSNSGKTGLITQLIPKIKEKGFRVGVIKHAGSPIVIDRQGKDSHRHFEAGADPTMVCTNQHLALFARSRPNMGLADIAQRFFYDTDILLTEGYKQEAYPKIEVYVASDTRKPLCLTDTQILAIVTNEKAQWHIPHFDCNDINGLVHWITAVMP</sequence>
<dbReference type="SUPFAM" id="SSF52540">
    <property type="entry name" value="P-loop containing nucleoside triphosphate hydrolases"/>
    <property type="match status" value="1"/>
</dbReference>
<dbReference type="Gene3D" id="3.40.50.300">
    <property type="entry name" value="P-loop containing nucleotide triphosphate hydrolases"/>
    <property type="match status" value="1"/>
</dbReference>